<protein>
    <submittedName>
        <fullName evidence="2">HAAS signaling domain-containing protein</fullName>
    </submittedName>
</protein>
<organism evidence="2 3">
    <name type="scientific">Streptomyces fildesensis</name>
    <dbReference type="NCBI Taxonomy" id="375757"/>
    <lineage>
        <taxon>Bacteria</taxon>
        <taxon>Bacillati</taxon>
        <taxon>Actinomycetota</taxon>
        <taxon>Actinomycetes</taxon>
        <taxon>Kitasatosporales</taxon>
        <taxon>Streptomycetaceae</taxon>
        <taxon>Streptomyces</taxon>
    </lineage>
</organism>
<proteinExistence type="predicted"/>
<evidence type="ECO:0000256" key="1">
    <source>
        <dbReference type="SAM" id="Phobius"/>
    </source>
</evidence>
<keyword evidence="3" id="KW-1185">Reference proteome</keyword>
<comment type="caution">
    <text evidence="2">The sequence shown here is derived from an EMBL/GenBank/DDBJ whole genome shotgun (WGS) entry which is preliminary data.</text>
</comment>
<keyword evidence="1" id="KW-0472">Membrane</keyword>
<reference evidence="2 3" key="1">
    <citation type="submission" date="2024-10" db="EMBL/GenBank/DDBJ databases">
        <title>The Natural Products Discovery Center: Release of the First 8490 Sequenced Strains for Exploring Actinobacteria Biosynthetic Diversity.</title>
        <authorList>
            <person name="Kalkreuter E."/>
            <person name="Kautsar S.A."/>
            <person name="Yang D."/>
            <person name="Bader C.D."/>
            <person name="Teijaro C.N."/>
            <person name="Fluegel L."/>
            <person name="Davis C.M."/>
            <person name="Simpson J.R."/>
            <person name="Lauterbach L."/>
            <person name="Steele A.D."/>
            <person name="Gui C."/>
            <person name="Meng S."/>
            <person name="Li G."/>
            <person name="Viehrig K."/>
            <person name="Ye F."/>
            <person name="Su P."/>
            <person name="Kiefer A.F."/>
            <person name="Nichols A."/>
            <person name="Cepeda A.J."/>
            <person name="Yan W."/>
            <person name="Fan B."/>
            <person name="Jiang Y."/>
            <person name="Adhikari A."/>
            <person name="Zheng C.-J."/>
            <person name="Schuster L."/>
            <person name="Cowan T.M."/>
            <person name="Smanski M.J."/>
            <person name="Chevrette M.G."/>
            <person name="De Carvalho L.P.S."/>
            <person name="Shen B."/>
        </authorList>
    </citation>
    <scope>NUCLEOTIDE SEQUENCE [LARGE SCALE GENOMIC DNA]</scope>
    <source>
        <strain evidence="2 3">NPDC053399</strain>
    </source>
</reference>
<keyword evidence="1" id="KW-0812">Transmembrane</keyword>
<accession>A0ABW8CHV9</accession>
<feature type="transmembrane region" description="Helical" evidence="1">
    <location>
        <begin position="166"/>
        <end position="186"/>
    </location>
</feature>
<dbReference type="RefSeq" id="WP_399657199.1">
    <property type="nucleotide sequence ID" value="NZ_JBITYG010000016.1"/>
</dbReference>
<dbReference type="EMBL" id="JBITYG010000016">
    <property type="protein sequence ID" value="MFI9106039.1"/>
    <property type="molecule type" value="Genomic_DNA"/>
</dbReference>
<keyword evidence="1" id="KW-1133">Transmembrane helix</keyword>
<dbReference type="Pfam" id="PF22564">
    <property type="entry name" value="HAAS"/>
    <property type="match status" value="1"/>
</dbReference>
<name>A0ABW8CHV9_9ACTN</name>
<evidence type="ECO:0000313" key="3">
    <source>
        <dbReference type="Proteomes" id="UP001614394"/>
    </source>
</evidence>
<feature type="transmembrane region" description="Helical" evidence="1">
    <location>
        <begin position="90"/>
        <end position="119"/>
    </location>
</feature>
<sequence length="198" mass="20673">MNDTLAHPLVQAYLSSVGEGTAALPDVRRQDLLADLREHIEVALADSETVDEGSVRRVLDQLGTPGEIVAAALAEEAGGGPVPESARRTAITLCLIVVALPASLIPVIGPFFALAAVIAALVRLWKSPQWARKEKRQATLLMLSPVIAVPVLAVVFSVASGGLTPVALMAALLAAVPLPVAAAVRLHRSAAQVRLQLR</sequence>
<gene>
    <name evidence="2" type="ORF">ACIGXA_36600</name>
</gene>
<evidence type="ECO:0000313" key="2">
    <source>
        <dbReference type="EMBL" id="MFI9106039.1"/>
    </source>
</evidence>
<dbReference type="Proteomes" id="UP001614394">
    <property type="component" value="Unassembled WGS sequence"/>
</dbReference>
<feature type="transmembrane region" description="Helical" evidence="1">
    <location>
        <begin position="140"/>
        <end position="160"/>
    </location>
</feature>